<dbReference type="NCBIfam" id="NF045926">
    <property type="entry name" value="STM2901_fam"/>
    <property type="match status" value="1"/>
</dbReference>
<reference evidence="1 2" key="1">
    <citation type="submission" date="2017-01" db="EMBL/GenBank/DDBJ databases">
        <title>Whole-Genome Shotgun Sequencing of Two beta-Proteobacterial Species in Search of the Bulgecin Biosynthetic Cluster.</title>
        <authorList>
            <person name="Horsman M.E."/>
            <person name="Marous D.R."/>
            <person name="Li R."/>
            <person name="Oliver R.A."/>
            <person name="Byun B."/>
            <person name="Emrich S.J."/>
            <person name="Boggess B."/>
            <person name="Townsend C.A."/>
            <person name="Mobashery S."/>
        </authorList>
    </citation>
    <scope>NUCLEOTIDE SEQUENCE [LARGE SCALE GENOMIC DNA]</scope>
    <source>
        <strain evidence="1 2">ATCC 31433</strain>
    </source>
</reference>
<proteinExistence type="predicted"/>
<evidence type="ECO:0000313" key="1">
    <source>
        <dbReference type="EMBL" id="PCE29779.1"/>
    </source>
</evidence>
<protein>
    <submittedName>
        <fullName evidence="1">Uncharacterized protein</fullName>
    </submittedName>
</protein>
<dbReference type="InterPro" id="IPR058064">
    <property type="entry name" value="STM2901-like"/>
</dbReference>
<dbReference type="EMBL" id="MTZU01000076">
    <property type="protein sequence ID" value="PCE29779.1"/>
    <property type="molecule type" value="Genomic_DNA"/>
</dbReference>
<dbReference type="InterPro" id="IPR058522">
    <property type="entry name" value="DUF8209"/>
</dbReference>
<evidence type="ECO:0000313" key="2">
    <source>
        <dbReference type="Proteomes" id="UP000217994"/>
    </source>
</evidence>
<gene>
    <name evidence="1" type="ORF">BZL54_24600</name>
</gene>
<organism evidence="1 2">
    <name type="scientific">Burkholderia ubonensis subsp. mesacidophila</name>
    <dbReference type="NCBI Taxonomy" id="265293"/>
    <lineage>
        <taxon>Bacteria</taxon>
        <taxon>Pseudomonadati</taxon>
        <taxon>Pseudomonadota</taxon>
        <taxon>Betaproteobacteria</taxon>
        <taxon>Burkholderiales</taxon>
        <taxon>Burkholderiaceae</taxon>
        <taxon>Burkholderia</taxon>
        <taxon>Burkholderia cepacia complex</taxon>
    </lineage>
</organism>
<dbReference type="RefSeq" id="WP_084909640.1">
    <property type="nucleotide sequence ID" value="NZ_CP020738.1"/>
</dbReference>
<dbReference type="Pfam" id="PF26636">
    <property type="entry name" value="DUF8209"/>
    <property type="match status" value="1"/>
</dbReference>
<dbReference type="Proteomes" id="UP000217994">
    <property type="component" value="Unassembled WGS sequence"/>
</dbReference>
<sequence length="143" mass="15266">MSDNRYTYGVHHNLTPADLFVYVAIDETQKQLGFSDLAGAAAILLGQNDVPVSGKLGGAVPGTSVISMAARNMLPYNVRIRLPTITKAGVGGLRIATTRNLGAFVGRSIPVVGVVVVSVDVFLIMRNTVVSYNRIVKPEDRVL</sequence>
<dbReference type="GeneID" id="69002921"/>
<accession>A0A2A4FBQ5</accession>
<comment type="caution">
    <text evidence="1">The sequence shown here is derived from an EMBL/GenBank/DDBJ whole genome shotgun (WGS) entry which is preliminary data.</text>
</comment>
<dbReference type="AlphaFoldDB" id="A0A2A4FBQ5"/>
<name>A0A2A4FBQ5_9BURK</name>